<organism evidence="1 2">
    <name type="scientific">Algoriphagus oliviformis</name>
    <dbReference type="NCBI Taxonomy" id="2811231"/>
    <lineage>
        <taxon>Bacteria</taxon>
        <taxon>Pseudomonadati</taxon>
        <taxon>Bacteroidota</taxon>
        <taxon>Cytophagia</taxon>
        <taxon>Cytophagales</taxon>
        <taxon>Cyclobacteriaceae</taxon>
        <taxon>Algoriphagus</taxon>
    </lineage>
</organism>
<evidence type="ECO:0000313" key="1">
    <source>
        <dbReference type="EMBL" id="MBN7812756.1"/>
    </source>
</evidence>
<accession>A0ABS3C872</accession>
<dbReference type="CDD" id="cd00754">
    <property type="entry name" value="Ubl_MoaD"/>
    <property type="match status" value="1"/>
</dbReference>
<comment type="caution">
    <text evidence="1">The sequence shown here is derived from an EMBL/GenBank/DDBJ whole genome shotgun (WGS) entry which is preliminary data.</text>
</comment>
<dbReference type="Gene3D" id="3.10.20.30">
    <property type="match status" value="1"/>
</dbReference>
<proteinExistence type="predicted"/>
<reference evidence="1 2" key="1">
    <citation type="submission" date="2021-03" db="EMBL/GenBank/DDBJ databases">
        <title>novel species isolated from a fishpond in China.</title>
        <authorList>
            <person name="Lu H."/>
            <person name="Cai Z."/>
        </authorList>
    </citation>
    <scope>NUCLEOTIDE SEQUENCE [LARGE SCALE GENOMIC DNA]</scope>
    <source>
        <strain evidence="1 2">H41</strain>
    </source>
</reference>
<dbReference type="SUPFAM" id="SSF54285">
    <property type="entry name" value="MoaD/ThiS"/>
    <property type="match status" value="1"/>
</dbReference>
<protein>
    <submittedName>
        <fullName evidence="1">MoaD/ThiS family protein</fullName>
    </submittedName>
</protein>
<dbReference type="InterPro" id="IPR003749">
    <property type="entry name" value="ThiS/MoaD-like"/>
</dbReference>
<dbReference type="InterPro" id="IPR012675">
    <property type="entry name" value="Beta-grasp_dom_sf"/>
</dbReference>
<dbReference type="EMBL" id="JAFKCT010000008">
    <property type="protein sequence ID" value="MBN7812756.1"/>
    <property type="molecule type" value="Genomic_DNA"/>
</dbReference>
<evidence type="ECO:0000313" key="2">
    <source>
        <dbReference type="Proteomes" id="UP000664317"/>
    </source>
</evidence>
<sequence>MHLKAFGMIAEKIGTAELELENPGTLAALGETLRGRFPDLQSAKFGFAINKKLLQGDAEIPAGAEVALLPPFSGG</sequence>
<dbReference type="InterPro" id="IPR016155">
    <property type="entry name" value="Mopterin_synth/thiamin_S_b"/>
</dbReference>
<gene>
    <name evidence="1" type="ORF">J0A68_17510</name>
</gene>
<keyword evidence="2" id="KW-1185">Reference proteome</keyword>
<dbReference type="Pfam" id="PF02597">
    <property type="entry name" value="ThiS"/>
    <property type="match status" value="1"/>
</dbReference>
<name>A0ABS3C872_9BACT</name>
<dbReference type="Proteomes" id="UP000664317">
    <property type="component" value="Unassembled WGS sequence"/>
</dbReference>